<dbReference type="EMBL" id="CAAALY010244500">
    <property type="protein sequence ID" value="VEL32676.1"/>
    <property type="molecule type" value="Genomic_DNA"/>
</dbReference>
<name>A0A3S5ALU2_9PLAT</name>
<organism evidence="1 2">
    <name type="scientific">Protopolystoma xenopodis</name>
    <dbReference type="NCBI Taxonomy" id="117903"/>
    <lineage>
        <taxon>Eukaryota</taxon>
        <taxon>Metazoa</taxon>
        <taxon>Spiralia</taxon>
        <taxon>Lophotrochozoa</taxon>
        <taxon>Platyhelminthes</taxon>
        <taxon>Monogenea</taxon>
        <taxon>Polyopisthocotylea</taxon>
        <taxon>Polystomatidea</taxon>
        <taxon>Polystomatidae</taxon>
        <taxon>Protopolystoma</taxon>
    </lineage>
</organism>
<reference evidence="1" key="1">
    <citation type="submission" date="2018-11" db="EMBL/GenBank/DDBJ databases">
        <authorList>
            <consortium name="Pathogen Informatics"/>
        </authorList>
    </citation>
    <scope>NUCLEOTIDE SEQUENCE</scope>
</reference>
<gene>
    <name evidence="1" type="ORF">PXEA_LOCUS26116</name>
</gene>
<dbReference type="OrthoDB" id="6275838at2759"/>
<sequence length="283" mass="30647">MESIIKINGLKSVRTHQPALLQNSCPKNLLKPMKYVNKSSKRSQSLYLLEAVSEKSQLFYSRQHNANALYFIAPGGHLRIPGWRVVSSGSISFRILTKSSNALLIYASSLELLDIMGRRVHNDMSMDVADGQTGISISAEGIDGDFGGGQRGIGSGDLFALELREGRLVCLMDAGGGLIQTVAMETTGSRTTGGLSDGKEHLVRIEISLGDEILTNTKNTKPDIKHVINSADANFTRAERIGTTRVKGTGAMVKIWIDGKEIATQQRRSISRSGSARNAEEAT</sequence>
<proteinExistence type="predicted"/>
<dbReference type="Gene3D" id="2.60.120.200">
    <property type="match status" value="1"/>
</dbReference>
<evidence type="ECO:0008006" key="3">
    <source>
        <dbReference type="Google" id="ProtNLM"/>
    </source>
</evidence>
<accession>A0A3S5ALU2</accession>
<comment type="caution">
    <text evidence="1">The sequence shown here is derived from an EMBL/GenBank/DDBJ whole genome shotgun (WGS) entry which is preliminary data.</text>
</comment>
<evidence type="ECO:0000313" key="1">
    <source>
        <dbReference type="EMBL" id="VEL32676.1"/>
    </source>
</evidence>
<protein>
    <recommendedName>
        <fullName evidence="3">Laminin G domain-containing protein</fullName>
    </recommendedName>
</protein>
<dbReference type="InterPro" id="IPR013320">
    <property type="entry name" value="ConA-like_dom_sf"/>
</dbReference>
<dbReference type="SUPFAM" id="SSF49899">
    <property type="entry name" value="Concanavalin A-like lectins/glucanases"/>
    <property type="match status" value="1"/>
</dbReference>
<keyword evidence="2" id="KW-1185">Reference proteome</keyword>
<dbReference type="AlphaFoldDB" id="A0A3S5ALU2"/>
<dbReference type="Proteomes" id="UP000784294">
    <property type="component" value="Unassembled WGS sequence"/>
</dbReference>
<evidence type="ECO:0000313" key="2">
    <source>
        <dbReference type="Proteomes" id="UP000784294"/>
    </source>
</evidence>